<dbReference type="AlphaFoldDB" id="A0A1D1VVQ6"/>
<accession>A0A1D1VVQ6</accession>
<evidence type="ECO:0000313" key="2">
    <source>
        <dbReference type="Proteomes" id="UP000186922"/>
    </source>
</evidence>
<organism evidence="1 2">
    <name type="scientific">Ramazzottius varieornatus</name>
    <name type="common">Water bear</name>
    <name type="synonym">Tardigrade</name>
    <dbReference type="NCBI Taxonomy" id="947166"/>
    <lineage>
        <taxon>Eukaryota</taxon>
        <taxon>Metazoa</taxon>
        <taxon>Ecdysozoa</taxon>
        <taxon>Tardigrada</taxon>
        <taxon>Eutardigrada</taxon>
        <taxon>Parachela</taxon>
        <taxon>Hypsibioidea</taxon>
        <taxon>Ramazzottiidae</taxon>
        <taxon>Ramazzottius</taxon>
    </lineage>
</organism>
<sequence>MQQDTFGPSRKSIHLVSSKCVFSRETHVQKPILQGRTKVNFTYIRAALGKNLSNKEENGFFWGQLDALSNDPHELRYGNIAWHQVFPLVDLLYVTSRCLFHNNLNSVGIFRANLLTFLLPLNERMHLLEFPLHLSSRALNHLEAFKTTKRTSTIPQKIYSLSS</sequence>
<proteinExistence type="predicted"/>
<dbReference type="Proteomes" id="UP000186922">
    <property type="component" value="Unassembled WGS sequence"/>
</dbReference>
<gene>
    <name evidence="1" type="primary">RvY_15207-1</name>
    <name evidence="1" type="synonym">RvY_15207.1</name>
    <name evidence="1" type="ORF">RvY_15207</name>
</gene>
<dbReference type="EMBL" id="BDGG01000011">
    <property type="protein sequence ID" value="GAV05016.1"/>
    <property type="molecule type" value="Genomic_DNA"/>
</dbReference>
<protein>
    <submittedName>
        <fullName evidence="1">Uncharacterized protein</fullName>
    </submittedName>
</protein>
<reference evidence="1 2" key="1">
    <citation type="journal article" date="2016" name="Nat. Commun.">
        <title>Extremotolerant tardigrade genome and improved radiotolerance of human cultured cells by tardigrade-unique protein.</title>
        <authorList>
            <person name="Hashimoto T."/>
            <person name="Horikawa D.D."/>
            <person name="Saito Y."/>
            <person name="Kuwahara H."/>
            <person name="Kozuka-Hata H."/>
            <person name="Shin-I T."/>
            <person name="Minakuchi Y."/>
            <person name="Ohishi K."/>
            <person name="Motoyama A."/>
            <person name="Aizu T."/>
            <person name="Enomoto A."/>
            <person name="Kondo K."/>
            <person name="Tanaka S."/>
            <person name="Hara Y."/>
            <person name="Koshikawa S."/>
            <person name="Sagara H."/>
            <person name="Miura T."/>
            <person name="Yokobori S."/>
            <person name="Miyagawa K."/>
            <person name="Suzuki Y."/>
            <person name="Kubo T."/>
            <person name="Oyama M."/>
            <person name="Kohara Y."/>
            <person name="Fujiyama A."/>
            <person name="Arakawa K."/>
            <person name="Katayama T."/>
            <person name="Toyoda A."/>
            <person name="Kunieda T."/>
        </authorList>
    </citation>
    <scope>NUCLEOTIDE SEQUENCE [LARGE SCALE GENOMIC DNA]</scope>
    <source>
        <strain evidence="1 2">YOKOZUNA-1</strain>
    </source>
</reference>
<name>A0A1D1VVQ6_RAMVA</name>
<keyword evidence="2" id="KW-1185">Reference proteome</keyword>
<evidence type="ECO:0000313" key="1">
    <source>
        <dbReference type="EMBL" id="GAV05016.1"/>
    </source>
</evidence>
<comment type="caution">
    <text evidence="1">The sequence shown here is derived from an EMBL/GenBank/DDBJ whole genome shotgun (WGS) entry which is preliminary data.</text>
</comment>